<sequence>MKHDPQDKSGLGNAMPCNWVEKLDLALADYAARDWDAREIFLNRRFEAARIELSHWQALSESNHELAPLAGLTMTVKACFDTEGWVTSCGSKALQGAVPALTSAVLVRRLRMGGATLLAQTNMTEFAYGALGVNTHFGTPRTPLDPTQEAIAGGSSSGAAVAVALGYSDFAVCSDTSGSARIPAAFCGVVGFKPSRGRYETSGMHCLSTSFDVPGIISTSVAHCRLIDDVATSIPARKLPRSKRIRLAIPRLLSEAPLDGTIEKLFGACRSALEAAEIVIRDIELPSLIESAKIAVDGGMIGAEAYALHRERLAFDFDSYDPLVGTRIQKGRENPAYLYVNALNALTACREQFDAEIEGFDGFILPTVPMLPPALVTLADEETYLALNRRAFSLTEFANRLDLPSISLPMGKHPAGLMLTGLRGEDETLLAIAEVLEPLAAKF</sequence>
<dbReference type="Pfam" id="PF01425">
    <property type="entry name" value="Amidase"/>
    <property type="match status" value="1"/>
</dbReference>
<dbReference type="PANTHER" id="PTHR11895:SF176">
    <property type="entry name" value="AMIDASE AMID-RELATED"/>
    <property type="match status" value="1"/>
</dbReference>
<feature type="domain" description="Amidase" evidence="1">
    <location>
        <begin position="46"/>
        <end position="430"/>
    </location>
</feature>
<dbReference type="SUPFAM" id="SSF75304">
    <property type="entry name" value="Amidase signature (AS) enzymes"/>
    <property type="match status" value="1"/>
</dbReference>
<dbReference type="InterPro" id="IPR036928">
    <property type="entry name" value="AS_sf"/>
</dbReference>
<keyword evidence="3" id="KW-1185">Reference proteome</keyword>
<dbReference type="Gene3D" id="3.90.1300.10">
    <property type="entry name" value="Amidase signature (AS) domain"/>
    <property type="match status" value="1"/>
</dbReference>
<organism evidence="2 3">
    <name type="scientific">Brucella cytisi</name>
    <dbReference type="NCBI Taxonomy" id="407152"/>
    <lineage>
        <taxon>Bacteria</taxon>
        <taxon>Pseudomonadati</taxon>
        <taxon>Pseudomonadota</taxon>
        <taxon>Alphaproteobacteria</taxon>
        <taxon>Hyphomicrobiales</taxon>
        <taxon>Brucellaceae</taxon>
        <taxon>Brucella/Ochrobactrum group</taxon>
        <taxon>Brucella</taxon>
    </lineage>
</organism>
<dbReference type="InterPro" id="IPR000120">
    <property type="entry name" value="Amidase"/>
</dbReference>
<dbReference type="PANTHER" id="PTHR11895">
    <property type="entry name" value="TRANSAMIDASE"/>
    <property type="match status" value="1"/>
</dbReference>
<evidence type="ECO:0000313" key="3">
    <source>
        <dbReference type="Proteomes" id="UP000182985"/>
    </source>
</evidence>
<name>A0A1J6HFI3_9HYPH</name>
<dbReference type="InterPro" id="IPR023631">
    <property type="entry name" value="Amidase_dom"/>
</dbReference>
<comment type="caution">
    <text evidence="2">The sequence shown here is derived from an EMBL/GenBank/DDBJ whole genome shotgun (WGS) entry which is preliminary data.</text>
</comment>
<protein>
    <submittedName>
        <fullName evidence="2">Amidase</fullName>
    </submittedName>
</protein>
<dbReference type="EMBL" id="MOEC01000024">
    <property type="protein sequence ID" value="OIS91716.1"/>
    <property type="molecule type" value="Genomic_DNA"/>
</dbReference>
<reference evidence="2 3" key="1">
    <citation type="submission" date="2016-10" db="EMBL/GenBank/DDBJ databases">
        <title>The Draft Genome Sequence of the Potato Rhizosphere Bacteria Ochrobactrum sp. IPA7.2.</title>
        <authorList>
            <person name="Gogoleva N.E."/>
            <person name="Khlopko Y.A."/>
            <person name="Burygin G.L."/>
            <person name="Plotnikov A.O."/>
        </authorList>
    </citation>
    <scope>NUCLEOTIDE SEQUENCE [LARGE SCALE GENOMIC DNA]</scope>
    <source>
        <strain evidence="2 3">IPA7.2</strain>
    </source>
</reference>
<evidence type="ECO:0000259" key="1">
    <source>
        <dbReference type="Pfam" id="PF01425"/>
    </source>
</evidence>
<dbReference type="OrthoDB" id="9811471at2"/>
<dbReference type="RefSeq" id="WP_071633241.1">
    <property type="nucleotide sequence ID" value="NZ_MOEC01000024.1"/>
</dbReference>
<accession>A0A1J6HFI3</accession>
<dbReference type="Proteomes" id="UP000182985">
    <property type="component" value="Unassembled WGS sequence"/>
</dbReference>
<dbReference type="AlphaFoldDB" id="A0A1J6HFI3"/>
<dbReference type="GO" id="GO:0003824">
    <property type="term" value="F:catalytic activity"/>
    <property type="evidence" value="ECO:0007669"/>
    <property type="project" value="InterPro"/>
</dbReference>
<gene>
    <name evidence="2" type="ORF">BLA27_20020</name>
</gene>
<proteinExistence type="predicted"/>
<evidence type="ECO:0000313" key="2">
    <source>
        <dbReference type="EMBL" id="OIS91716.1"/>
    </source>
</evidence>